<proteinExistence type="predicted"/>
<reference evidence="4 5" key="1">
    <citation type="submission" date="2020-02" db="EMBL/GenBank/DDBJ databases">
        <title>Genome sequence of strain AETb3-4.</title>
        <authorList>
            <person name="Gao J."/>
            <person name="Zhang X."/>
        </authorList>
    </citation>
    <scope>NUCLEOTIDE SEQUENCE [LARGE SCALE GENOMIC DNA]</scope>
    <source>
        <strain evidence="4 5">AETb3-4</strain>
    </source>
</reference>
<dbReference type="Proteomes" id="UP000543556">
    <property type="component" value="Unassembled WGS sequence"/>
</dbReference>
<dbReference type="EMBL" id="JAAMFM010000010">
    <property type="protein sequence ID" value="NVM95021.1"/>
    <property type="molecule type" value="Genomic_DNA"/>
</dbReference>
<protein>
    <submittedName>
        <fullName evidence="4">PH domain-containing protein</fullName>
    </submittedName>
</protein>
<keyword evidence="2" id="KW-1133">Transmembrane helix</keyword>
<evidence type="ECO:0000313" key="4">
    <source>
        <dbReference type="EMBL" id="NVM95021.1"/>
    </source>
</evidence>
<organism evidence="4 5">
    <name type="scientific">Arthrobacter wenxiniae</name>
    <dbReference type="NCBI Taxonomy" id="2713570"/>
    <lineage>
        <taxon>Bacteria</taxon>
        <taxon>Bacillati</taxon>
        <taxon>Actinomycetota</taxon>
        <taxon>Actinomycetes</taxon>
        <taxon>Micrococcales</taxon>
        <taxon>Micrococcaceae</taxon>
        <taxon>Arthrobacter</taxon>
    </lineage>
</organism>
<feature type="region of interest" description="Disordered" evidence="1">
    <location>
        <begin position="1"/>
        <end position="23"/>
    </location>
</feature>
<evidence type="ECO:0000313" key="5">
    <source>
        <dbReference type="Proteomes" id="UP000543556"/>
    </source>
</evidence>
<dbReference type="AlphaFoldDB" id="A0A7Y7LZT5"/>
<dbReference type="PANTHER" id="PTHR34473:SF3">
    <property type="entry name" value="TRANSMEMBRANE PROTEIN-RELATED"/>
    <property type="match status" value="1"/>
</dbReference>
<feature type="transmembrane region" description="Helical" evidence="2">
    <location>
        <begin position="79"/>
        <end position="99"/>
    </location>
</feature>
<feature type="compositionally biased region" description="Pro residues" evidence="1">
    <location>
        <begin position="9"/>
        <end position="22"/>
    </location>
</feature>
<keyword evidence="5" id="KW-1185">Reference proteome</keyword>
<gene>
    <name evidence="4" type="ORF">G6034_08860</name>
</gene>
<sequence length="192" mass="20395">MPSQSSPATPVPPGAPPVPVPPAHASAIDPEGVPFRRVSDRLTTLRLIERGLGGLVFLAAASLPLVLRLAGVWGGYPAWLAWALPSAVLATVLWVLALVPRQVRAIGYAERNDDLLVRHGIMFHRVMVVPYGRMQYVDVTMGPLERMLGLSSVHLHTASPGTNAVLCGVPAAEAARLREQLSARGEAKLAGL</sequence>
<dbReference type="Pfam" id="PF03703">
    <property type="entry name" value="bPH_2"/>
    <property type="match status" value="1"/>
</dbReference>
<evidence type="ECO:0000256" key="2">
    <source>
        <dbReference type="SAM" id="Phobius"/>
    </source>
</evidence>
<keyword evidence="2" id="KW-0812">Transmembrane</keyword>
<feature type="domain" description="YdbS-like PH" evidence="3">
    <location>
        <begin position="104"/>
        <end position="181"/>
    </location>
</feature>
<name>A0A7Y7LZT5_9MICC</name>
<evidence type="ECO:0000256" key="1">
    <source>
        <dbReference type="SAM" id="MobiDB-lite"/>
    </source>
</evidence>
<feature type="transmembrane region" description="Helical" evidence="2">
    <location>
        <begin position="51"/>
        <end position="73"/>
    </location>
</feature>
<accession>A0A7Y7LZT5</accession>
<dbReference type="PANTHER" id="PTHR34473">
    <property type="entry name" value="UPF0699 TRANSMEMBRANE PROTEIN YDBS"/>
    <property type="match status" value="1"/>
</dbReference>
<keyword evidence="2" id="KW-0472">Membrane</keyword>
<dbReference type="InterPro" id="IPR005182">
    <property type="entry name" value="YdbS-like_PH"/>
</dbReference>
<evidence type="ECO:0000259" key="3">
    <source>
        <dbReference type="Pfam" id="PF03703"/>
    </source>
</evidence>
<comment type="caution">
    <text evidence="4">The sequence shown here is derived from an EMBL/GenBank/DDBJ whole genome shotgun (WGS) entry which is preliminary data.</text>
</comment>